<keyword evidence="1" id="KW-0472">Membrane</keyword>
<sequence length="169" mass="19857">MEILTVKNNKMDYSTFKKVSFHFFPVFYTLFLIVAFCLSWITLFMNLSAGHVIYSVISVSNLILICSQPRRLSKKIIKQLNKSLQTNYYIYDLVFYEDKLTTVIDSVENKASIKYTNIKNIIETKDVVLFTSKAGFKIYFEKKNASNEDIERLHAFFDKQNITWKKSIL</sequence>
<evidence type="ECO:0000313" key="3">
    <source>
        <dbReference type="Proteomes" id="UP000603474"/>
    </source>
</evidence>
<dbReference type="Proteomes" id="UP000603474">
    <property type="component" value="Unassembled WGS sequence"/>
</dbReference>
<accession>A0ABR7K9I0</accession>
<gene>
    <name evidence="2" type="ORF">H8909_03745</name>
</gene>
<evidence type="ECO:0000256" key="1">
    <source>
        <dbReference type="SAM" id="Phobius"/>
    </source>
</evidence>
<feature type="transmembrane region" description="Helical" evidence="1">
    <location>
        <begin position="47"/>
        <end position="66"/>
    </location>
</feature>
<keyword evidence="3" id="KW-1185">Reference proteome</keyword>
<name>A0ABR7K9I0_9FIRM</name>
<protein>
    <recommendedName>
        <fullName evidence="4">YcxB-like protein domain-containing protein</fullName>
    </recommendedName>
</protein>
<evidence type="ECO:0008006" key="4">
    <source>
        <dbReference type="Google" id="ProtNLM"/>
    </source>
</evidence>
<organism evidence="2 3">
    <name type="scientific">Catenibacterium faecis</name>
    <dbReference type="NCBI Taxonomy" id="2764323"/>
    <lineage>
        <taxon>Bacteria</taxon>
        <taxon>Bacillati</taxon>
        <taxon>Bacillota</taxon>
        <taxon>Erysipelotrichia</taxon>
        <taxon>Erysipelotrichales</taxon>
        <taxon>Coprobacillaceae</taxon>
        <taxon>Catenibacterium</taxon>
    </lineage>
</organism>
<keyword evidence="1" id="KW-1133">Transmembrane helix</keyword>
<proteinExistence type="predicted"/>
<comment type="caution">
    <text evidence="2">The sequence shown here is derived from an EMBL/GenBank/DDBJ whole genome shotgun (WGS) entry which is preliminary data.</text>
</comment>
<feature type="transmembrane region" description="Helical" evidence="1">
    <location>
        <begin position="21"/>
        <end position="41"/>
    </location>
</feature>
<keyword evidence="1" id="KW-0812">Transmembrane</keyword>
<evidence type="ECO:0000313" key="2">
    <source>
        <dbReference type="EMBL" id="MBC6009364.1"/>
    </source>
</evidence>
<dbReference type="EMBL" id="JACRWG010000009">
    <property type="protein sequence ID" value="MBC6009364.1"/>
    <property type="molecule type" value="Genomic_DNA"/>
</dbReference>
<dbReference type="RefSeq" id="WP_187011892.1">
    <property type="nucleotide sequence ID" value="NZ_JACRWG010000009.1"/>
</dbReference>
<reference evidence="2 3" key="1">
    <citation type="submission" date="2020-08" db="EMBL/GenBank/DDBJ databases">
        <authorList>
            <person name="Liu C."/>
            <person name="Sun Q."/>
        </authorList>
    </citation>
    <scope>NUCLEOTIDE SEQUENCE [LARGE SCALE GENOMIC DNA]</scope>
    <source>
        <strain evidence="2 3">NSJ-22</strain>
    </source>
</reference>